<dbReference type="AlphaFoldDB" id="A0A560BJJ8"/>
<proteinExistence type="predicted"/>
<feature type="transmembrane region" description="Helical" evidence="1">
    <location>
        <begin position="257"/>
        <end position="274"/>
    </location>
</feature>
<evidence type="ECO:0000313" key="3">
    <source>
        <dbReference type="Proteomes" id="UP000316083"/>
    </source>
</evidence>
<name>A0A560BJJ8_AZOBR</name>
<keyword evidence="1" id="KW-0812">Transmembrane</keyword>
<reference evidence="2 3" key="1">
    <citation type="submission" date="2019-06" db="EMBL/GenBank/DDBJ databases">
        <title>Genomic Encyclopedia of Type Strains, Phase IV (KMG-V): Genome sequencing to study the core and pangenomes of soil and plant-associated prokaryotes.</title>
        <authorList>
            <person name="Whitman W."/>
        </authorList>
    </citation>
    <scope>NUCLEOTIDE SEQUENCE [LARGE SCALE GENOMIC DNA]</scope>
    <source>
        <strain evidence="2 3">BR 11796</strain>
    </source>
</reference>
<gene>
    <name evidence="2" type="ORF">FBZ82_102395</name>
</gene>
<dbReference type="EMBL" id="VITF01000002">
    <property type="protein sequence ID" value="TWA72794.1"/>
    <property type="molecule type" value="Genomic_DNA"/>
</dbReference>
<feature type="transmembrane region" description="Helical" evidence="1">
    <location>
        <begin position="48"/>
        <end position="68"/>
    </location>
</feature>
<evidence type="ECO:0000256" key="1">
    <source>
        <dbReference type="SAM" id="Phobius"/>
    </source>
</evidence>
<accession>A0A560BJJ8</accession>
<dbReference type="Proteomes" id="UP000316083">
    <property type="component" value="Unassembled WGS sequence"/>
</dbReference>
<keyword evidence="1" id="KW-1133">Transmembrane helix</keyword>
<keyword evidence="1" id="KW-0472">Membrane</keyword>
<feature type="transmembrane region" description="Helical" evidence="1">
    <location>
        <begin position="12"/>
        <end position="36"/>
    </location>
</feature>
<organism evidence="2 3">
    <name type="scientific">Azospirillum brasilense</name>
    <dbReference type="NCBI Taxonomy" id="192"/>
    <lineage>
        <taxon>Bacteria</taxon>
        <taxon>Pseudomonadati</taxon>
        <taxon>Pseudomonadota</taxon>
        <taxon>Alphaproteobacteria</taxon>
        <taxon>Rhodospirillales</taxon>
        <taxon>Azospirillaceae</taxon>
        <taxon>Azospirillum</taxon>
    </lineage>
</organism>
<feature type="transmembrane region" description="Helical" evidence="1">
    <location>
        <begin position="176"/>
        <end position="194"/>
    </location>
</feature>
<feature type="transmembrane region" description="Helical" evidence="1">
    <location>
        <begin position="368"/>
        <end position="387"/>
    </location>
</feature>
<protein>
    <submittedName>
        <fullName evidence="2">O-antigen/teichoic acid export membrane protein</fullName>
    </submittedName>
</protein>
<feature type="transmembrane region" description="Helical" evidence="1">
    <location>
        <begin position="295"/>
        <end position="318"/>
    </location>
</feature>
<evidence type="ECO:0000313" key="2">
    <source>
        <dbReference type="EMBL" id="TWA72794.1"/>
    </source>
</evidence>
<feature type="transmembrane region" description="Helical" evidence="1">
    <location>
        <begin position="393"/>
        <end position="415"/>
    </location>
</feature>
<dbReference type="RefSeq" id="WP_247883048.1">
    <property type="nucleotide sequence ID" value="NZ_VITF01000002.1"/>
</dbReference>
<comment type="caution">
    <text evidence="2">The sequence shown here is derived from an EMBL/GenBank/DDBJ whole genome shotgun (WGS) entry which is preliminary data.</text>
</comment>
<feature type="transmembrane region" description="Helical" evidence="1">
    <location>
        <begin position="152"/>
        <end position="170"/>
    </location>
</feature>
<sequence>MRMIPASLPASLVRSFWTLADQGVVSLGMFAINIQLARTFPSEEYGTFVFFLSVLLALQVVNVSLIQYPLSVEGAVLDRAERRTLAGRAVLMTAGSILPLSGIVALVGYGLGMPELVGPAVLYFIVWQVQEIGRRGLMSGLKHDKALWGDSVTYLGQIAVLNLMALGGHLTLERVFIAMTGPALAGAVVHFAILRPRFDGLSDLPAVVRRFWSIGHWALANNLFLMLRVQSLVWLMAAMDGMASTAAFQAVVNLVNIANPIIIGMGNLVPQIAARGRSALSSGASTLHPDEQAWLAIRGYVVIGAAPLLVYYSLGLLIPDQMLNIVYGAMSPYADQEWPLRLLSIGALTGYLAEMVCSYFYGVQRSQFALVVNVTGTLAVFAVVGPLAALYGVAGVCMALLFSSLLRVGAAHYYLSKTRTAHVAR</sequence>
<feature type="transmembrane region" description="Helical" evidence="1">
    <location>
        <begin position="338"/>
        <end position="361"/>
    </location>
</feature>
<feature type="transmembrane region" description="Helical" evidence="1">
    <location>
        <begin position="89"/>
        <end position="110"/>
    </location>
</feature>